<feature type="compositionally biased region" description="Basic and acidic residues" evidence="1">
    <location>
        <begin position="348"/>
        <end position="367"/>
    </location>
</feature>
<evidence type="ECO:0000313" key="3">
    <source>
        <dbReference type="EMBL" id="MDT0476231.1"/>
    </source>
</evidence>
<feature type="compositionally biased region" description="Pro residues" evidence="1">
    <location>
        <begin position="512"/>
        <end position="525"/>
    </location>
</feature>
<reference evidence="3" key="1">
    <citation type="submission" date="2024-05" db="EMBL/GenBank/DDBJ databases">
        <title>30 novel species of actinomycetes from the DSMZ collection.</title>
        <authorList>
            <person name="Nouioui I."/>
        </authorList>
    </citation>
    <scope>NUCLEOTIDE SEQUENCE</scope>
    <source>
        <strain evidence="3">DSM 41014</strain>
    </source>
</reference>
<gene>
    <name evidence="3" type="ORF">RM863_29310</name>
</gene>
<dbReference type="Proteomes" id="UP001180489">
    <property type="component" value="Unassembled WGS sequence"/>
</dbReference>
<comment type="caution">
    <text evidence="3">The sequence shown here is derived from an EMBL/GenBank/DDBJ whole genome shotgun (WGS) entry which is preliminary data.</text>
</comment>
<organism evidence="3 4">
    <name type="scientific">Streptomyces hintoniae</name>
    <dbReference type="NCBI Taxonomy" id="3075521"/>
    <lineage>
        <taxon>Bacteria</taxon>
        <taxon>Bacillati</taxon>
        <taxon>Actinomycetota</taxon>
        <taxon>Actinomycetes</taxon>
        <taxon>Kitasatosporales</taxon>
        <taxon>Streptomycetaceae</taxon>
        <taxon>Streptomyces</taxon>
    </lineage>
</organism>
<feature type="compositionally biased region" description="Basic and acidic residues" evidence="1">
    <location>
        <begin position="278"/>
        <end position="291"/>
    </location>
</feature>
<keyword evidence="2" id="KW-0472">Membrane</keyword>
<feature type="transmembrane region" description="Helical" evidence="2">
    <location>
        <begin position="42"/>
        <end position="64"/>
    </location>
</feature>
<keyword evidence="2" id="KW-1133">Transmembrane helix</keyword>
<feature type="transmembrane region" description="Helical" evidence="2">
    <location>
        <begin position="12"/>
        <end position="35"/>
    </location>
</feature>
<feature type="region of interest" description="Disordered" evidence="1">
    <location>
        <begin position="259"/>
        <end position="543"/>
    </location>
</feature>
<protein>
    <submittedName>
        <fullName evidence="3">Uncharacterized protein</fullName>
    </submittedName>
</protein>
<feature type="transmembrane region" description="Helical" evidence="2">
    <location>
        <begin position="76"/>
        <end position="95"/>
    </location>
</feature>
<evidence type="ECO:0000256" key="2">
    <source>
        <dbReference type="SAM" id="Phobius"/>
    </source>
</evidence>
<evidence type="ECO:0000313" key="4">
    <source>
        <dbReference type="Proteomes" id="UP001180489"/>
    </source>
</evidence>
<feature type="compositionally biased region" description="Low complexity" evidence="1">
    <location>
        <begin position="385"/>
        <end position="397"/>
    </location>
</feature>
<evidence type="ECO:0000256" key="1">
    <source>
        <dbReference type="SAM" id="MobiDB-lite"/>
    </source>
</evidence>
<accession>A0ABU2USH2</accession>
<feature type="compositionally biased region" description="Basic and acidic residues" evidence="1">
    <location>
        <begin position="328"/>
        <end position="341"/>
    </location>
</feature>
<proteinExistence type="predicted"/>
<feature type="transmembrane region" description="Helical" evidence="2">
    <location>
        <begin position="107"/>
        <end position="126"/>
    </location>
</feature>
<feature type="compositionally biased region" description="Basic and acidic residues" evidence="1">
    <location>
        <begin position="455"/>
        <end position="464"/>
    </location>
</feature>
<keyword evidence="2" id="KW-0812">Transmembrane</keyword>
<keyword evidence="4" id="KW-1185">Reference proteome</keyword>
<name>A0ABU2USH2_9ACTN</name>
<dbReference type="RefSeq" id="WP_311636948.1">
    <property type="nucleotide sequence ID" value="NZ_JAVRFF010000039.1"/>
</dbReference>
<sequence>MFLDQPLAWTAAHSQTVAAAGVAALLLVAVAAYLAHRTSSTVLAAGLGALVCTGFSADTSWRFADHTLHMGFRERVWLFAAGEVVLVVCAVMARANKQATATATQAGTPGVPGVMVWCIATVQIIPAFAESGMWGGIIRTVFGPVMAALLWHQAMGLEIRAVRPDAFSTGLPAQIGRELRERLLASIGLATRDRTAEEISRDRAQARVVRLASRRALRPWGRARLAAAVARSRAATDPDRRDGLLRDLAGRRTADQLRTMDVTSPWTAAREPVSLAPLRRELPSRGTEPQREPVSPTTEPSAEPVSPTAEPHEDLWAGETVSPTRVSPAREPHDEPEREPDTGAEPVAELREPEPDHEPAPDPRTEPTGHGQAHRATDFETTVHTALTLTAPTRPAPEQAEPPLTRPQNTIPAGALTNAVHQVPSPTEPGASRALPGGEAPPTPPPARRTGQQLLDRDAADLRVRLVSPARAGEPARPASTEPHGSSEPHREPAPAPGPEPREPGEPEAEPGPEPVSPTPEPALVPEPAAEPDVEPAPVDLTEQQINQLTARLKAGDRLTKTTAASLLGVSPATAGRRLAAARARLRPTEGTGFYV</sequence>
<dbReference type="EMBL" id="JAVRFF010000039">
    <property type="protein sequence ID" value="MDT0476231.1"/>
    <property type="molecule type" value="Genomic_DNA"/>
</dbReference>